<gene>
    <name evidence="3" type="ORF">A2591_00420</name>
</gene>
<evidence type="ECO:0000313" key="4">
    <source>
        <dbReference type="Proteomes" id="UP000178168"/>
    </source>
</evidence>
<dbReference type="AlphaFoldDB" id="A0A1G2SMD2"/>
<protein>
    <recommendedName>
        <fullName evidence="5">LysM domain-containing protein</fullName>
    </recommendedName>
</protein>
<evidence type="ECO:0008006" key="5">
    <source>
        <dbReference type="Google" id="ProtNLM"/>
    </source>
</evidence>
<reference evidence="3 4" key="1">
    <citation type="journal article" date="2016" name="Nat. Commun.">
        <title>Thousands of microbial genomes shed light on interconnected biogeochemical processes in an aquifer system.</title>
        <authorList>
            <person name="Anantharaman K."/>
            <person name="Brown C.T."/>
            <person name="Hug L.A."/>
            <person name="Sharon I."/>
            <person name="Castelle C.J."/>
            <person name="Probst A.J."/>
            <person name="Thomas B.C."/>
            <person name="Singh A."/>
            <person name="Wilkins M.J."/>
            <person name="Karaoz U."/>
            <person name="Brodie E.L."/>
            <person name="Williams K.H."/>
            <person name="Hubbard S.S."/>
            <person name="Banfield J.F."/>
        </authorList>
    </citation>
    <scope>NUCLEOTIDE SEQUENCE [LARGE SCALE GENOMIC DNA]</scope>
</reference>
<proteinExistence type="predicted"/>
<dbReference type="EMBL" id="MHUZ01000006">
    <property type="protein sequence ID" value="OHA86230.1"/>
    <property type="molecule type" value="Genomic_DNA"/>
</dbReference>
<organism evidence="3 4">
    <name type="scientific">Candidatus Yonathbacteria bacterium RIFOXYD1_FULL_52_36</name>
    <dbReference type="NCBI Taxonomy" id="1802730"/>
    <lineage>
        <taxon>Bacteria</taxon>
        <taxon>Candidatus Yonathiibacteriota</taxon>
    </lineage>
</organism>
<keyword evidence="1" id="KW-0812">Transmembrane</keyword>
<feature type="signal peptide" evidence="2">
    <location>
        <begin position="1"/>
        <end position="25"/>
    </location>
</feature>
<accession>A0A1G2SMD2</accession>
<dbReference type="Proteomes" id="UP000178168">
    <property type="component" value="Unassembled WGS sequence"/>
</dbReference>
<name>A0A1G2SMD2_9BACT</name>
<dbReference type="STRING" id="1802730.A2591_00420"/>
<evidence type="ECO:0000256" key="2">
    <source>
        <dbReference type="SAM" id="SignalP"/>
    </source>
</evidence>
<evidence type="ECO:0000313" key="3">
    <source>
        <dbReference type="EMBL" id="OHA86230.1"/>
    </source>
</evidence>
<keyword evidence="2" id="KW-0732">Signal</keyword>
<sequence length="377" mass="42708">MVKLFRAAFCVAILLLGSLDRMLFAAEIQEGSHAPQELTLLESFKLVKGDTLWGYWVTNARTREMYHSDWRDFLSAVSQFNQITEWRTIRPNTVVHIPLPSSHAIGFSIAGATTKTMAIVLEQSKAGPGLYRFKEVAQEATVPALQAKAEQGIIEAQRIEIQDLREEVLLGVEQGVGTLQNELEVQQEFAAAQLDRQLNWIRGTFFLMVLFAVVLGVILVALIVRNNATQRSQREALFLAQRSAEHERVRVSTERELEAAAVAYEVTKKELTDVREQFAHTRSLYDNILTETKVQMEHMAPYMYRFSVSEKWFGHPDAGKTLLVPKKTEGKRIFLKPHGAEDWMLVENVETYLRDSEQARAFYGLGNPVDRGRASPA</sequence>
<keyword evidence="1" id="KW-0472">Membrane</keyword>
<feature type="transmembrane region" description="Helical" evidence="1">
    <location>
        <begin position="205"/>
        <end position="224"/>
    </location>
</feature>
<keyword evidence="1" id="KW-1133">Transmembrane helix</keyword>
<feature type="chain" id="PRO_5009584472" description="LysM domain-containing protein" evidence="2">
    <location>
        <begin position="26"/>
        <end position="377"/>
    </location>
</feature>
<comment type="caution">
    <text evidence="3">The sequence shown here is derived from an EMBL/GenBank/DDBJ whole genome shotgun (WGS) entry which is preliminary data.</text>
</comment>
<evidence type="ECO:0000256" key="1">
    <source>
        <dbReference type="SAM" id="Phobius"/>
    </source>
</evidence>